<dbReference type="SMART" id="SM00343">
    <property type="entry name" value="ZnF_C2HC"/>
    <property type="match status" value="1"/>
</dbReference>
<dbReference type="GO" id="GO:0003676">
    <property type="term" value="F:nucleic acid binding"/>
    <property type="evidence" value="ECO:0007669"/>
    <property type="project" value="InterPro"/>
</dbReference>
<evidence type="ECO:0000256" key="3">
    <source>
        <dbReference type="SAM" id="MobiDB-lite"/>
    </source>
</evidence>
<evidence type="ECO:0000259" key="4">
    <source>
        <dbReference type="PROSITE" id="PS50158"/>
    </source>
</evidence>
<dbReference type="PROSITE" id="PS50158">
    <property type="entry name" value="ZF_CCHC"/>
    <property type="match status" value="1"/>
</dbReference>
<accession>A0A4S8KWH3</accession>
<keyword evidence="1" id="KW-0507">mRNA processing</keyword>
<dbReference type="Proteomes" id="UP000297245">
    <property type="component" value="Unassembled WGS sequence"/>
</dbReference>
<evidence type="ECO:0000256" key="2">
    <source>
        <dbReference type="PROSITE-ProRule" id="PRU00047"/>
    </source>
</evidence>
<name>A0A4S8KWH3_DENBC</name>
<dbReference type="SUPFAM" id="SSF57756">
    <property type="entry name" value="Retrovirus zinc finger-like domains"/>
    <property type="match status" value="1"/>
</dbReference>
<dbReference type="OrthoDB" id="3205788at2759"/>
<dbReference type="AlphaFoldDB" id="A0A4S8KWH3"/>
<dbReference type="InterPro" id="IPR036875">
    <property type="entry name" value="Znf_CCHC_sf"/>
</dbReference>
<dbReference type="Pfam" id="PF00098">
    <property type="entry name" value="zf-CCHC"/>
    <property type="match status" value="1"/>
</dbReference>
<dbReference type="InterPro" id="IPR001878">
    <property type="entry name" value="Znf_CCHC"/>
</dbReference>
<feature type="compositionally biased region" description="Basic and acidic residues" evidence="3">
    <location>
        <begin position="51"/>
        <end position="89"/>
    </location>
</feature>
<feature type="domain" description="CCHC-type" evidence="4">
    <location>
        <begin position="98"/>
        <end position="114"/>
    </location>
</feature>
<evidence type="ECO:0000256" key="1">
    <source>
        <dbReference type="ARBA" id="ARBA00022664"/>
    </source>
</evidence>
<feature type="region of interest" description="Disordered" evidence="3">
    <location>
        <begin position="48"/>
        <end position="89"/>
    </location>
</feature>
<protein>
    <recommendedName>
        <fullName evidence="4">CCHC-type domain-containing protein</fullName>
    </recommendedName>
</protein>
<dbReference type="GO" id="GO:0006397">
    <property type="term" value="P:mRNA processing"/>
    <property type="evidence" value="ECO:0007669"/>
    <property type="project" value="UniProtKB-KW"/>
</dbReference>
<proteinExistence type="predicted"/>
<sequence length="213" mass="24461">MDEREKVHKLWAGLNKKIQKGLWRDKLNPEISSYDEVSHAAELVEIIENVDPDKPDSKEKGKFKLQEQRNFKSKSEKPKPKRRELTAQEKEEYRAAGKCFRCGQTGHMARQCPDGKIVTSNSEGPPGISSNNIQISDEELRELAETTEEISFIDANMMEWNQFEDWDEIMLDEEPSSAIGSEDFEYLQNEHSTLDVSASKSVQSSLRKPALQW</sequence>
<keyword evidence="6" id="KW-1185">Reference proteome</keyword>
<keyword evidence="2" id="KW-0479">Metal-binding</keyword>
<gene>
    <name evidence="5" type="ORF">K435DRAFT_874582</name>
</gene>
<evidence type="ECO:0000313" key="5">
    <source>
        <dbReference type="EMBL" id="THU80230.1"/>
    </source>
</evidence>
<organism evidence="5 6">
    <name type="scientific">Dendrothele bispora (strain CBS 962.96)</name>
    <dbReference type="NCBI Taxonomy" id="1314807"/>
    <lineage>
        <taxon>Eukaryota</taxon>
        <taxon>Fungi</taxon>
        <taxon>Dikarya</taxon>
        <taxon>Basidiomycota</taxon>
        <taxon>Agaricomycotina</taxon>
        <taxon>Agaricomycetes</taxon>
        <taxon>Agaricomycetidae</taxon>
        <taxon>Agaricales</taxon>
        <taxon>Agaricales incertae sedis</taxon>
        <taxon>Dendrothele</taxon>
    </lineage>
</organism>
<dbReference type="GO" id="GO:0008270">
    <property type="term" value="F:zinc ion binding"/>
    <property type="evidence" value="ECO:0007669"/>
    <property type="project" value="UniProtKB-KW"/>
</dbReference>
<evidence type="ECO:0000313" key="6">
    <source>
        <dbReference type="Proteomes" id="UP000297245"/>
    </source>
</evidence>
<keyword evidence="2" id="KW-0862">Zinc</keyword>
<keyword evidence="2" id="KW-0863">Zinc-finger</keyword>
<reference evidence="5 6" key="1">
    <citation type="journal article" date="2019" name="Nat. Ecol. Evol.">
        <title>Megaphylogeny resolves global patterns of mushroom evolution.</title>
        <authorList>
            <person name="Varga T."/>
            <person name="Krizsan K."/>
            <person name="Foldi C."/>
            <person name="Dima B."/>
            <person name="Sanchez-Garcia M."/>
            <person name="Sanchez-Ramirez S."/>
            <person name="Szollosi G.J."/>
            <person name="Szarkandi J.G."/>
            <person name="Papp V."/>
            <person name="Albert L."/>
            <person name="Andreopoulos W."/>
            <person name="Angelini C."/>
            <person name="Antonin V."/>
            <person name="Barry K.W."/>
            <person name="Bougher N.L."/>
            <person name="Buchanan P."/>
            <person name="Buyck B."/>
            <person name="Bense V."/>
            <person name="Catcheside P."/>
            <person name="Chovatia M."/>
            <person name="Cooper J."/>
            <person name="Damon W."/>
            <person name="Desjardin D."/>
            <person name="Finy P."/>
            <person name="Geml J."/>
            <person name="Haridas S."/>
            <person name="Hughes K."/>
            <person name="Justo A."/>
            <person name="Karasinski D."/>
            <person name="Kautmanova I."/>
            <person name="Kiss B."/>
            <person name="Kocsube S."/>
            <person name="Kotiranta H."/>
            <person name="LaButti K.M."/>
            <person name="Lechner B.E."/>
            <person name="Liimatainen K."/>
            <person name="Lipzen A."/>
            <person name="Lukacs Z."/>
            <person name="Mihaltcheva S."/>
            <person name="Morgado L.N."/>
            <person name="Niskanen T."/>
            <person name="Noordeloos M.E."/>
            <person name="Ohm R.A."/>
            <person name="Ortiz-Santana B."/>
            <person name="Ovrebo C."/>
            <person name="Racz N."/>
            <person name="Riley R."/>
            <person name="Savchenko A."/>
            <person name="Shiryaev A."/>
            <person name="Soop K."/>
            <person name="Spirin V."/>
            <person name="Szebenyi C."/>
            <person name="Tomsovsky M."/>
            <person name="Tulloss R.E."/>
            <person name="Uehling J."/>
            <person name="Grigoriev I.V."/>
            <person name="Vagvolgyi C."/>
            <person name="Papp T."/>
            <person name="Martin F.M."/>
            <person name="Miettinen O."/>
            <person name="Hibbett D.S."/>
            <person name="Nagy L.G."/>
        </authorList>
    </citation>
    <scope>NUCLEOTIDE SEQUENCE [LARGE SCALE GENOMIC DNA]</scope>
    <source>
        <strain evidence="5 6">CBS 962.96</strain>
    </source>
</reference>
<dbReference type="EMBL" id="ML179925">
    <property type="protein sequence ID" value="THU80230.1"/>
    <property type="molecule type" value="Genomic_DNA"/>
</dbReference>
<dbReference type="Gene3D" id="4.10.60.10">
    <property type="entry name" value="Zinc finger, CCHC-type"/>
    <property type="match status" value="1"/>
</dbReference>